<comment type="caution">
    <text evidence="1">The sequence shown here is derived from an EMBL/GenBank/DDBJ whole genome shotgun (WGS) entry which is preliminary data.</text>
</comment>
<reference evidence="1 2" key="1">
    <citation type="submission" date="2021-08" db="EMBL/GenBank/DDBJ databases">
        <title>Draft genome sequence of Spirulina subsalsa with high tolerance to salinity and hype-accumulation of phycocyanin.</title>
        <authorList>
            <person name="Pei H."/>
            <person name="Jiang L."/>
        </authorList>
    </citation>
    <scope>NUCLEOTIDE SEQUENCE [LARGE SCALE GENOMIC DNA]</scope>
    <source>
        <strain evidence="1 2">FACHB-351</strain>
    </source>
</reference>
<gene>
    <name evidence="1" type="ORF">K4A83_00530</name>
</gene>
<dbReference type="InterPro" id="IPR014055">
    <property type="entry name" value="CRISPR-assoc_prot_Csx11"/>
</dbReference>
<organism evidence="1 2">
    <name type="scientific">Spirulina subsalsa FACHB-351</name>
    <dbReference type="NCBI Taxonomy" id="234711"/>
    <lineage>
        <taxon>Bacteria</taxon>
        <taxon>Bacillati</taxon>
        <taxon>Cyanobacteriota</taxon>
        <taxon>Cyanophyceae</taxon>
        <taxon>Spirulinales</taxon>
        <taxon>Spirulinaceae</taxon>
        <taxon>Spirulina</taxon>
    </lineage>
</organism>
<dbReference type="EMBL" id="JAIHOM010000002">
    <property type="protein sequence ID" value="MCW6034763.1"/>
    <property type="molecule type" value="Genomic_DNA"/>
</dbReference>
<name>A0ABT3KZT0_9CYAN</name>
<accession>A0ABT3KZT0</accession>
<evidence type="ECO:0000313" key="1">
    <source>
        <dbReference type="EMBL" id="MCW6034763.1"/>
    </source>
</evidence>
<evidence type="ECO:0000313" key="2">
    <source>
        <dbReference type="Proteomes" id="UP001526426"/>
    </source>
</evidence>
<keyword evidence="2" id="KW-1185">Reference proteome</keyword>
<dbReference type="Proteomes" id="UP001526426">
    <property type="component" value="Unassembled WGS sequence"/>
</dbReference>
<dbReference type="RefSeq" id="WP_265262418.1">
    <property type="nucleotide sequence ID" value="NZ_JAIHOM010000002.1"/>
</dbReference>
<proteinExistence type="predicted"/>
<sequence>MNQLDILVNNRDAILLAEAIGWLHDYRKCSDEQLKVQAANLSGQNGLSWDQLSNHFPTLNSININLIGDSCQFIRLIHKKSDTSCNYLPNYLSRCHNTAHFDKQEPHGGEQNYPGVTISSPFGFEQDIPNDLTNQLWSLPWIKLASYSQSERQNFIKKVSELFIQVGADTRRPINEISLWDWGTLVGALYKAAIAGALLSGNTAQAQNLRWRLLTIQVNGLDFITKVSRLPDLLSRKELLKNSFNNVRNLLEIEYSLGNEVYRDESRSIFVVYDLPDLLNSTNQRNEKIRDLILQEFKQGTLKNDPSLKLGGELKPIIELDHNSWWGQDPDYQSKQQAGQLPQDEIPPIGQILKKSIVSPLLPEEIKQFWPQNGIDQYKAADVCTVCGMRPQGNSQKLVSRKVCDICERRRLDRSQLWATQQAEDTIWIDEVADTNARLALIIGQFNLEDWLSGQLVESLILNPPSSGVTTSVKNPSFSRIRRIWETTRRFWIEIRKDFNQLLSDSRRRLIFYLDKMPTNLGLFHVYELDLGNVKLSVAWYPPQPDRTGGYLISTDNLSYTARQLQAKREIFADPATGAIFVEDYIQSQFVNGNRSIVLRDSDANQRNQNLLVDRRIIKTEHQDIAYSTAIPILTEPSNFMALVPAEKSLDVVKAIKTKYEIEMGKVRNRLPLHLGVVYFNRRTPLRSALDAGRQMLSYKSDSQKTWKVHSISKGQLPSEKQELANGTQQFTETITLELTQDNYKITWHVPNKMGDGTTPDNWYPYVFLKTSDDSEVDGRIRKIKSQRPGTTEPCWLVHAGDLQQDDKIYFTSSTFDFEYLDSTARRFEIHYDKKTGRRPRPTRPFYLEDLDRLQTLWDMLKKLQTSQRHQVIHTIEATREKWHGDKLEPSWTDDTFKQFVKDTLANAAWPKDQPWVSFSESERQQLIDAGVRGELADIADLYMEILKER</sequence>
<protein>
    <submittedName>
        <fullName evidence="1">CRISPR-associated protein Csx11</fullName>
    </submittedName>
</protein>
<dbReference type="NCBIfam" id="TIGR02682">
    <property type="entry name" value="cas_csx11"/>
    <property type="match status" value="1"/>
</dbReference>